<comment type="similarity">
    <text evidence="1">Belongs to the histone deacetylase family. HD type 2 subfamily.</text>
</comment>
<dbReference type="InterPro" id="IPR023696">
    <property type="entry name" value="Ureohydrolase_dom_sf"/>
</dbReference>
<reference evidence="6" key="1">
    <citation type="submission" date="2020-12" db="UniProtKB">
        <authorList>
            <consortium name="WormBaseParasite"/>
        </authorList>
    </citation>
    <scope>IDENTIFICATION</scope>
    <source>
        <strain evidence="6">MHco3</strain>
    </source>
</reference>
<keyword evidence="3" id="KW-0479">Metal-binding</keyword>
<dbReference type="PRINTS" id="PR01270">
    <property type="entry name" value="HDASUPER"/>
</dbReference>
<dbReference type="SUPFAM" id="SSF57850">
    <property type="entry name" value="RING/U-box"/>
    <property type="match status" value="1"/>
</dbReference>
<keyword evidence="3" id="KW-0863">Zinc-finger</keyword>
<name>A0A7I4YKA7_HAECO</name>
<dbReference type="OMA" id="HTRSHVN"/>
<dbReference type="InterPro" id="IPR001607">
    <property type="entry name" value="Znf_UBP"/>
</dbReference>
<dbReference type="Pfam" id="PF02148">
    <property type="entry name" value="zf-UBP"/>
    <property type="match status" value="1"/>
</dbReference>
<dbReference type="PANTHER" id="PTHR10625">
    <property type="entry name" value="HISTONE DEACETYLASE HDAC1-RELATED"/>
    <property type="match status" value="1"/>
</dbReference>
<evidence type="ECO:0000313" key="6">
    <source>
        <dbReference type="WBParaSite" id="HCON_00111240-00001"/>
    </source>
</evidence>
<comment type="catalytic activity">
    <reaction evidence="2">
        <text>N(6)-acetyl-L-lysyl-[histone] + H2O = L-lysyl-[histone] + acetate</text>
        <dbReference type="Rhea" id="RHEA:58196"/>
        <dbReference type="Rhea" id="RHEA-COMP:9845"/>
        <dbReference type="Rhea" id="RHEA-COMP:11338"/>
        <dbReference type="ChEBI" id="CHEBI:15377"/>
        <dbReference type="ChEBI" id="CHEBI:29969"/>
        <dbReference type="ChEBI" id="CHEBI:30089"/>
        <dbReference type="ChEBI" id="CHEBI:61930"/>
        <dbReference type="EC" id="3.5.1.98"/>
    </reaction>
</comment>
<dbReference type="GO" id="GO:0000118">
    <property type="term" value="C:histone deacetylase complex"/>
    <property type="evidence" value="ECO:0007669"/>
    <property type="project" value="TreeGrafter"/>
</dbReference>
<accession>A0A7I4YKA7</accession>
<evidence type="ECO:0000256" key="3">
    <source>
        <dbReference type="PROSITE-ProRule" id="PRU00502"/>
    </source>
</evidence>
<dbReference type="PROSITE" id="PS50271">
    <property type="entry name" value="ZF_UBP"/>
    <property type="match status" value="1"/>
</dbReference>
<sequence length="941" mass="103657">MLSDGVLQYKTTIGFNKDQHLHKNTTCLEHPECPNRIEECRAILRDSGLLHACQEVEDFPALDDLDLRQSHSEGHVNKLLKEAISMNQEALNRLCEDYDSVFMTPHSVEVAKSAVSCCRWLAESIVEEKIPNAFALVRPPGHHAGPSSACGFCLFNNAAQAAEAAFNFGADRILIVDLDVHHGNGTQQIFYEDNRVLYFSVHRYQAGNFWPHLRESDFDHIGIHEGTGYNVNVPLNEVGCGDADYMAIFWNVLWPLASQFNPDFVVVSAGFDSCEGDPLGEMRLSPDVYSHFIYHLSALASGKLLAILEGGYNHSIEAMGVYKCVRVLTGHTPLPLEISEHPKASTVESCLNCISALRGFWSCFDFYNTAGSMKGFEWNVHQPSIVFTPPRLDNIKNTGAVDQESLVRSGKDFKASATTKTLIIHNGDTATHANSTDDDHPERPERTIRIMEELKKRGLLSKCDVVENKRLASDGELEAVHERPYIRRMKNTTKLSESELRVTEDGVNSIFLTHDTFHIACRAAGAVLECVDRILSRSAGELNAFAVVRPPGHHAGISEPSGFCIFNNVAVAAQYATNKYNLRRVLILDWDVHHGNGTQEIFYEDDRVLYMSIHRHDEGRFYPMGEPKDYIDVGEGKGKGFSVNIPWSHANIGDDAYRAAFAKVIMPIAYEFNPEIVFISSGFDAAIGDPLGEYRVSAETFALMAYQLLGLAGGRVIAVLEGGYNLAATAECAAAVCQVMVDGSVRNITKSSDATNYDSPARLPRRVWDSIRGVASSQEPYWNCLKGFQVSLGISPKQLGLCTTDSPLPSDQNIMQADGPSSNEGAFADGLIAVVPLPTCPHLTQINEVPETGIDANSVCDVCHEAAEPWICLTCYKVHCGRYVHGHAVAHHLAEPTHAMSLSLADLSVWCYPCEAYVHNEVLIPAKSAAHLSKFGETSLQ</sequence>
<proteinExistence type="inferred from homology"/>
<dbReference type="InterPro" id="IPR013083">
    <property type="entry name" value="Znf_RING/FYVE/PHD"/>
</dbReference>
<dbReference type="SMART" id="SM00290">
    <property type="entry name" value="ZnF_UBP"/>
    <property type="match status" value="1"/>
</dbReference>
<dbReference type="GO" id="GO:0008270">
    <property type="term" value="F:zinc ion binding"/>
    <property type="evidence" value="ECO:0007669"/>
    <property type="project" value="UniProtKB-KW"/>
</dbReference>
<dbReference type="Gene3D" id="3.40.800.20">
    <property type="entry name" value="Histone deacetylase domain"/>
    <property type="match status" value="2"/>
</dbReference>
<dbReference type="Proteomes" id="UP000025227">
    <property type="component" value="Unplaced"/>
</dbReference>
<keyword evidence="3" id="KW-0862">Zinc</keyword>
<evidence type="ECO:0000256" key="2">
    <source>
        <dbReference type="ARBA" id="ARBA00048287"/>
    </source>
</evidence>
<dbReference type="AlphaFoldDB" id="A0A7I4YKA7"/>
<dbReference type="Pfam" id="PF00850">
    <property type="entry name" value="Hist_deacetyl"/>
    <property type="match status" value="2"/>
</dbReference>
<dbReference type="OrthoDB" id="424012at2759"/>
<dbReference type="Gene3D" id="3.30.40.10">
    <property type="entry name" value="Zinc/RING finger domain, C3HC4 (zinc finger)"/>
    <property type="match status" value="1"/>
</dbReference>
<keyword evidence="5" id="KW-1185">Reference proteome</keyword>
<dbReference type="GO" id="GO:0040029">
    <property type="term" value="P:epigenetic regulation of gene expression"/>
    <property type="evidence" value="ECO:0007669"/>
    <property type="project" value="TreeGrafter"/>
</dbReference>
<dbReference type="InterPro" id="IPR023801">
    <property type="entry name" value="His_deacetylse_dom"/>
</dbReference>
<dbReference type="InterPro" id="IPR000286">
    <property type="entry name" value="HDACs"/>
</dbReference>
<evidence type="ECO:0000256" key="1">
    <source>
        <dbReference type="ARBA" id="ARBA00007738"/>
    </source>
</evidence>
<feature type="domain" description="UBP-type" evidence="4">
    <location>
        <begin position="838"/>
        <end position="937"/>
    </location>
</feature>
<dbReference type="InterPro" id="IPR037138">
    <property type="entry name" value="His_deacetylse_dom_sf"/>
</dbReference>
<dbReference type="PANTHER" id="PTHR10625:SF47">
    <property type="entry name" value="HISTONE DEACETYLASE 6"/>
    <property type="match status" value="1"/>
</dbReference>
<protein>
    <submittedName>
        <fullName evidence="6">UBP-type domain-containing protein</fullName>
    </submittedName>
</protein>
<dbReference type="WBParaSite" id="HCON_00111240-00001">
    <property type="protein sequence ID" value="HCON_00111240-00001"/>
    <property type="gene ID" value="HCON_00111240"/>
</dbReference>
<evidence type="ECO:0000313" key="5">
    <source>
        <dbReference type="Proteomes" id="UP000025227"/>
    </source>
</evidence>
<organism evidence="5 6">
    <name type="scientific">Haemonchus contortus</name>
    <name type="common">Barber pole worm</name>
    <dbReference type="NCBI Taxonomy" id="6289"/>
    <lineage>
        <taxon>Eukaryota</taxon>
        <taxon>Metazoa</taxon>
        <taxon>Ecdysozoa</taxon>
        <taxon>Nematoda</taxon>
        <taxon>Chromadorea</taxon>
        <taxon>Rhabditida</taxon>
        <taxon>Rhabditina</taxon>
        <taxon>Rhabditomorpha</taxon>
        <taxon>Strongyloidea</taxon>
        <taxon>Trichostrongylidae</taxon>
        <taxon>Haemonchus</taxon>
    </lineage>
</organism>
<evidence type="ECO:0000259" key="4">
    <source>
        <dbReference type="PROSITE" id="PS50271"/>
    </source>
</evidence>
<dbReference type="GO" id="GO:0141221">
    <property type="term" value="F:histone deacetylase activity, hydrolytic mechanism"/>
    <property type="evidence" value="ECO:0007669"/>
    <property type="project" value="UniProtKB-EC"/>
</dbReference>
<dbReference type="SUPFAM" id="SSF52768">
    <property type="entry name" value="Arginase/deacetylase"/>
    <property type="match status" value="2"/>
</dbReference>